<feature type="region of interest" description="Disordered" evidence="1">
    <location>
        <begin position="37"/>
        <end position="325"/>
    </location>
</feature>
<feature type="compositionally biased region" description="Polar residues" evidence="1">
    <location>
        <begin position="184"/>
        <end position="194"/>
    </location>
</feature>
<dbReference type="AlphaFoldDB" id="A0A9P4PR23"/>
<evidence type="ECO:0000313" key="3">
    <source>
        <dbReference type="EMBL" id="KAF2448680.1"/>
    </source>
</evidence>
<organism evidence="3 4">
    <name type="scientific">Karstenula rhodostoma CBS 690.94</name>
    <dbReference type="NCBI Taxonomy" id="1392251"/>
    <lineage>
        <taxon>Eukaryota</taxon>
        <taxon>Fungi</taxon>
        <taxon>Dikarya</taxon>
        <taxon>Ascomycota</taxon>
        <taxon>Pezizomycotina</taxon>
        <taxon>Dothideomycetes</taxon>
        <taxon>Pleosporomycetidae</taxon>
        <taxon>Pleosporales</taxon>
        <taxon>Massarineae</taxon>
        <taxon>Didymosphaeriaceae</taxon>
        <taxon>Karstenula</taxon>
    </lineage>
</organism>
<sequence>MTDYSKETVAKLRQVLKDRSIPSTGLTRKAQIIEKLEEWDAQNATEGEAENAPQAEDEAEAAEPEVAETSPEPPKPEVEAPVAAPDATTTEEPTEAAEATEAATETTASDDANDHTSLGAQGGGAADSVSQADSQPATEAAEQAKIPTESHATDFAKPTQTPSPAPDEEQSIEKPELLPIAERSATSTADQSRLNSEELEADTRKRKRRSLTPELSAQEVRAKKPKPSEDAVHVVAAPQDEDTVMDQRPTEEAEKELDEKAMEEDAINGSQKPEAEPAVADEDSAKPALETEKKEKVDRYRELLKPGSEPPLADAPTDIPDDRSVSPALHPATSSLYIRNLMRPLRPEPLRAHLVALASSPSTDPDPDIVSTLFLDSMKTHALIRFASTTAASRVRASLHGTIWPPEGNRKDLWVDFVPDEKCATWIQEEEDAIVAEKEARAAGRPIPAKKFEVVYSEDEDGGYTAIFQEVGAGAAAFNPPKGPHRASHQVPGAGAAPLPTQETRQNAEASFKTLDELFSSTTAKPKLYFLAVSDERAEARRRDLEAETSRGWTPEEKRKGRGIQTSRLDQKTRFTFDEEDRVVEAGGDFGPWTEQSDFRGGRGGGRGAFRGRGRGGWRSGPGAV</sequence>
<evidence type="ECO:0000256" key="1">
    <source>
        <dbReference type="SAM" id="MobiDB-lite"/>
    </source>
</evidence>
<feature type="domain" description="SAP" evidence="2">
    <location>
        <begin position="3"/>
        <end position="40"/>
    </location>
</feature>
<dbReference type="OrthoDB" id="5348404at2759"/>
<feature type="compositionally biased region" description="Low complexity" evidence="1">
    <location>
        <begin position="79"/>
        <end position="107"/>
    </location>
</feature>
<evidence type="ECO:0000259" key="2">
    <source>
        <dbReference type="Pfam" id="PF02037"/>
    </source>
</evidence>
<name>A0A9P4PR23_9PLEO</name>
<reference evidence="3" key="1">
    <citation type="journal article" date="2020" name="Stud. Mycol.">
        <title>101 Dothideomycetes genomes: a test case for predicting lifestyles and emergence of pathogens.</title>
        <authorList>
            <person name="Haridas S."/>
            <person name="Albert R."/>
            <person name="Binder M."/>
            <person name="Bloem J."/>
            <person name="Labutti K."/>
            <person name="Salamov A."/>
            <person name="Andreopoulos B."/>
            <person name="Baker S."/>
            <person name="Barry K."/>
            <person name="Bills G."/>
            <person name="Bluhm B."/>
            <person name="Cannon C."/>
            <person name="Castanera R."/>
            <person name="Culley D."/>
            <person name="Daum C."/>
            <person name="Ezra D."/>
            <person name="Gonzalez J."/>
            <person name="Henrissat B."/>
            <person name="Kuo A."/>
            <person name="Liang C."/>
            <person name="Lipzen A."/>
            <person name="Lutzoni F."/>
            <person name="Magnuson J."/>
            <person name="Mondo S."/>
            <person name="Nolan M."/>
            <person name="Ohm R."/>
            <person name="Pangilinan J."/>
            <person name="Park H.-J."/>
            <person name="Ramirez L."/>
            <person name="Alfaro M."/>
            <person name="Sun H."/>
            <person name="Tritt A."/>
            <person name="Yoshinaga Y."/>
            <person name="Zwiers L.-H."/>
            <person name="Turgeon B."/>
            <person name="Goodwin S."/>
            <person name="Spatafora J."/>
            <person name="Crous P."/>
            <person name="Grigoriev I."/>
        </authorList>
    </citation>
    <scope>NUCLEOTIDE SEQUENCE</scope>
    <source>
        <strain evidence="3">CBS 690.94</strain>
    </source>
</reference>
<dbReference type="InterPro" id="IPR003034">
    <property type="entry name" value="SAP_dom"/>
</dbReference>
<dbReference type="InterPro" id="IPR032552">
    <property type="entry name" value="RSB_motif"/>
</dbReference>
<feature type="compositionally biased region" description="Basic and acidic residues" evidence="1">
    <location>
        <begin position="543"/>
        <end position="559"/>
    </location>
</feature>
<feature type="region of interest" description="Disordered" evidence="1">
    <location>
        <begin position="543"/>
        <end position="566"/>
    </location>
</feature>
<gene>
    <name evidence="3" type="ORF">P171DRAFT_518161</name>
</gene>
<evidence type="ECO:0000313" key="4">
    <source>
        <dbReference type="Proteomes" id="UP000799764"/>
    </source>
</evidence>
<dbReference type="EMBL" id="MU001495">
    <property type="protein sequence ID" value="KAF2448680.1"/>
    <property type="molecule type" value="Genomic_DNA"/>
</dbReference>
<protein>
    <recommendedName>
        <fullName evidence="2">SAP domain-containing protein</fullName>
    </recommendedName>
</protein>
<feature type="compositionally biased region" description="Polar residues" evidence="1">
    <location>
        <begin position="128"/>
        <end position="137"/>
    </location>
</feature>
<dbReference type="Gene3D" id="1.10.720.30">
    <property type="entry name" value="SAP domain"/>
    <property type="match status" value="1"/>
</dbReference>
<feature type="compositionally biased region" description="Acidic residues" evidence="1">
    <location>
        <begin position="55"/>
        <end position="66"/>
    </location>
</feature>
<dbReference type="CDD" id="cd12432">
    <property type="entry name" value="RRM_ACINU"/>
    <property type="match status" value="1"/>
</dbReference>
<dbReference type="Proteomes" id="UP000799764">
    <property type="component" value="Unassembled WGS sequence"/>
</dbReference>
<dbReference type="InterPro" id="IPR036361">
    <property type="entry name" value="SAP_dom_sf"/>
</dbReference>
<feature type="compositionally biased region" description="Basic and acidic residues" evidence="1">
    <location>
        <begin position="248"/>
        <end position="260"/>
    </location>
</feature>
<dbReference type="InterPro" id="IPR034257">
    <property type="entry name" value="Acinus_RRM"/>
</dbReference>
<feature type="compositionally biased region" description="Basic and acidic residues" evidence="1">
    <location>
        <begin position="220"/>
        <end position="232"/>
    </location>
</feature>
<dbReference type="Pfam" id="PF02037">
    <property type="entry name" value="SAP"/>
    <property type="match status" value="1"/>
</dbReference>
<dbReference type="PANTHER" id="PTHR47031:SF3">
    <property type="entry name" value="SAP DOMAIN-CONTAINING PROTEIN"/>
    <property type="match status" value="1"/>
</dbReference>
<feature type="region of interest" description="Disordered" evidence="1">
    <location>
        <begin position="586"/>
        <end position="625"/>
    </location>
</feature>
<feature type="compositionally biased region" description="Basic and acidic residues" evidence="1">
    <location>
        <begin position="283"/>
        <end position="304"/>
    </location>
</feature>
<proteinExistence type="predicted"/>
<dbReference type="PANTHER" id="PTHR47031">
    <property type="entry name" value="SAP DNA-BINDING DOMAIN-CONTAINING PROTEIN"/>
    <property type="match status" value="1"/>
</dbReference>
<accession>A0A9P4PR23</accession>
<comment type="caution">
    <text evidence="3">The sequence shown here is derived from an EMBL/GenBank/DDBJ whole genome shotgun (WGS) entry which is preliminary data.</text>
</comment>
<feature type="region of interest" description="Disordered" evidence="1">
    <location>
        <begin position="477"/>
        <end position="498"/>
    </location>
</feature>
<dbReference type="SUPFAM" id="SSF68906">
    <property type="entry name" value="SAP domain"/>
    <property type="match status" value="1"/>
</dbReference>
<keyword evidence="4" id="KW-1185">Reference proteome</keyword>
<dbReference type="Pfam" id="PF16294">
    <property type="entry name" value="RSB_motif"/>
    <property type="match status" value="1"/>
</dbReference>